<name>A0AAV5HZV5_9ROSI</name>
<dbReference type="EMBL" id="BPVZ01000004">
    <property type="protein sequence ID" value="GKU90580.1"/>
    <property type="molecule type" value="Genomic_DNA"/>
</dbReference>
<organism evidence="2 3">
    <name type="scientific">Rubroshorea leprosula</name>
    <dbReference type="NCBI Taxonomy" id="152421"/>
    <lineage>
        <taxon>Eukaryota</taxon>
        <taxon>Viridiplantae</taxon>
        <taxon>Streptophyta</taxon>
        <taxon>Embryophyta</taxon>
        <taxon>Tracheophyta</taxon>
        <taxon>Spermatophyta</taxon>
        <taxon>Magnoliopsida</taxon>
        <taxon>eudicotyledons</taxon>
        <taxon>Gunneridae</taxon>
        <taxon>Pentapetalae</taxon>
        <taxon>rosids</taxon>
        <taxon>malvids</taxon>
        <taxon>Malvales</taxon>
        <taxon>Dipterocarpaceae</taxon>
        <taxon>Rubroshorea</taxon>
    </lineage>
</organism>
<feature type="compositionally biased region" description="Polar residues" evidence="1">
    <location>
        <begin position="93"/>
        <end position="105"/>
    </location>
</feature>
<evidence type="ECO:0000313" key="2">
    <source>
        <dbReference type="EMBL" id="GKU90580.1"/>
    </source>
</evidence>
<protein>
    <submittedName>
        <fullName evidence="2">Uncharacterized protein</fullName>
    </submittedName>
</protein>
<accession>A0AAV5HZV5</accession>
<feature type="region of interest" description="Disordered" evidence="1">
    <location>
        <begin position="46"/>
        <end position="124"/>
    </location>
</feature>
<keyword evidence="3" id="KW-1185">Reference proteome</keyword>
<evidence type="ECO:0000313" key="3">
    <source>
        <dbReference type="Proteomes" id="UP001054252"/>
    </source>
</evidence>
<proteinExistence type="predicted"/>
<feature type="compositionally biased region" description="Gly residues" evidence="1">
    <location>
        <begin position="72"/>
        <end position="82"/>
    </location>
</feature>
<reference evidence="2 3" key="1">
    <citation type="journal article" date="2021" name="Commun. Biol.">
        <title>The genome of Shorea leprosula (Dipterocarpaceae) highlights the ecological relevance of drought in aseasonal tropical rainforests.</title>
        <authorList>
            <person name="Ng K.K.S."/>
            <person name="Kobayashi M.J."/>
            <person name="Fawcett J.A."/>
            <person name="Hatakeyama M."/>
            <person name="Paape T."/>
            <person name="Ng C.H."/>
            <person name="Ang C.C."/>
            <person name="Tnah L.H."/>
            <person name="Lee C.T."/>
            <person name="Nishiyama T."/>
            <person name="Sese J."/>
            <person name="O'Brien M.J."/>
            <person name="Copetti D."/>
            <person name="Mohd Noor M.I."/>
            <person name="Ong R.C."/>
            <person name="Putra M."/>
            <person name="Sireger I.Z."/>
            <person name="Indrioko S."/>
            <person name="Kosugi Y."/>
            <person name="Izuno A."/>
            <person name="Isagi Y."/>
            <person name="Lee S.L."/>
            <person name="Shimizu K.K."/>
        </authorList>
    </citation>
    <scope>NUCLEOTIDE SEQUENCE [LARGE SCALE GENOMIC DNA]</scope>
    <source>
        <strain evidence="2">214</strain>
    </source>
</reference>
<feature type="compositionally biased region" description="Basic and acidic residues" evidence="1">
    <location>
        <begin position="113"/>
        <end position="124"/>
    </location>
</feature>
<dbReference type="Proteomes" id="UP001054252">
    <property type="component" value="Unassembled WGS sequence"/>
</dbReference>
<feature type="region of interest" description="Disordered" evidence="1">
    <location>
        <begin position="1"/>
        <end position="20"/>
    </location>
</feature>
<dbReference type="AlphaFoldDB" id="A0AAV5HZV5"/>
<comment type="caution">
    <text evidence="2">The sequence shown here is derived from an EMBL/GenBank/DDBJ whole genome shotgun (WGS) entry which is preliminary data.</text>
</comment>
<gene>
    <name evidence="2" type="ORF">SLEP1_g4561</name>
</gene>
<evidence type="ECO:0000256" key="1">
    <source>
        <dbReference type="SAM" id="MobiDB-lite"/>
    </source>
</evidence>
<sequence length="124" mass="12883">MYRDVNGPARLGSPSPSLSLRITGTRIPAGIFDGGQILPPIPVFRPHQLISNGFGNNRADGSGNSRADGFGSSRGDGFGSSKGDGFDSKADVFSSSSRADGSGNNKVDGFSSSRKDGFDNKLQQ</sequence>